<dbReference type="Proteomes" id="UP000307808">
    <property type="component" value="Unassembled WGS sequence"/>
</dbReference>
<organism evidence="20 21">
    <name type="scientific">Nocardioides jishulii</name>
    <dbReference type="NCBI Taxonomy" id="2575440"/>
    <lineage>
        <taxon>Bacteria</taxon>
        <taxon>Bacillati</taxon>
        <taxon>Actinomycetota</taxon>
        <taxon>Actinomycetes</taxon>
        <taxon>Propionibacteriales</taxon>
        <taxon>Nocardioidaceae</taxon>
        <taxon>Nocardioides</taxon>
    </lineage>
</organism>
<evidence type="ECO:0000256" key="15">
    <source>
        <dbReference type="ARBA" id="ARBA00033342"/>
    </source>
</evidence>
<evidence type="ECO:0000259" key="19">
    <source>
        <dbReference type="Pfam" id="PF02096"/>
    </source>
</evidence>
<dbReference type="NCBIfam" id="NF002350">
    <property type="entry name" value="PRK01315.1"/>
    <property type="match status" value="1"/>
</dbReference>
<comment type="subunit">
    <text evidence="12">Interacts with the Sec translocase complex via SecD. Specifically interacts with transmembrane segments of nascent integral membrane proteins during membrane integration.</text>
</comment>
<evidence type="ECO:0000256" key="3">
    <source>
        <dbReference type="ARBA" id="ARBA00015325"/>
    </source>
</evidence>
<evidence type="ECO:0000256" key="16">
    <source>
        <dbReference type="RuleBase" id="RU003945"/>
    </source>
</evidence>
<dbReference type="EMBL" id="SZPY01000001">
    <property type="protein sequence ID" value="TKI64100.1"/>
    <property type="molecule type" value="Genomic_DNA"/>
</dbReference>
<dbReference type="GO" id="GO:0051205">
    <property type="term" value="P:protein insertion into membrane"/>
    <property type="evidence" value="ECO:0007669"/>
    <property type="project" value="TreeGrafter"/>
</dbReference>
<feature type="region of interest" description="Disordered" evidence="17">
    <location>
        <begin position="262"/>
        <end position="325"/>
    </location>
</feature>
<comment type="caution">
    <text evidence="20">The sequence shown here is derived from an EMBL/GenBank/DDBJ whole genome shotgun (WGS) entry which is preliminary data.</text>
</comment>
<evidence type="ECO:0000256" key="14">
    <source>
        <dbReference type="ARBA" id="ARBA00033245"/>
    </source>
</evidence>
<keyword evidence="21" id="KW-1185">Reference proteome</keyword>
<feature type="compositionally biased region" description="Low complexity" evidence="17">
    <location>
        <begin position="291"/>
        <end position="303"/>
    </location>
</feature>
<dbReference type="OrthoDB" id="9780552at2"/>
<evidence type="ECO:0000256" key="13">
    <source>
        <dbReference type="ARBA" id="ARBA00031538"/>
    </source>
</evidence>
<reference evidence="20 21" key="1">
    <citation type="submission" date="2019-04" db="EMBL/GenBank/DDBJ databases">
        <authorList>
            <person name="Dong K."/>
        </authorList>
    </citation>
    <scope>NUCLEOTIDE SEQUENCE [LARGE SCALE GENOMIC DNA]</scope>
    <source>
        <strain evidence="21">dk3543</strain>
    </source>
</reference>
<dbReference type="Pfam" id="PF02096">
    <property type="entry name" value="60KD_IMP"/>
    <property type="match status" value="1"/>
</dbReference>
<protein>
    <recommendedName>
        <fullName evidence="3">Membrane protein insertase YidC</fullName>
    </recommendedName>
    <alternativeName>
        <fullName evidence="15">Foldase YidC</fullName>
    </alternativeName>
    <alternativeName>
        <fullName evidence="14">Membrane integrase YidC</fullName>
    </alternativeName>
    <alternativeName>
        <fullName evidence="13">Membrane protein YidC</fullName>
    </alternativeName>
</protein>
<dbReference type="InterPro" id="IPR001708">
    <property type="entry name" value="YidC/ALB3/OXA1/COX18"/>
</dbReference>
<feature type="transmembrane region" description="Helical" evidence="18">
    <location>
        <begin position="41"/>
        <end position="63"/>
    </location>
</feature>
<keyword evidence="9 18" id="KW-0472">Membrane</keyword>
<feature type="transmembrane region" description="Helical" evidence="18">
    <location>
        <begin position="219"/>
        <end position="243"/>
    </location>
</feature>
<dbReference type="GO" id="GO:0032977">
    <property type="term" value="F:membrane insertase activity"/>
    <property type="evidence" value="ECO:0007669"/>
    <property type="project" value="InterPro"/>
</dbReference>
<feature type="transmembrane region" description="Helical" evidence="18">
    <location>
        <begin position="175"/>
        <end position="194"/>
    </location>
</feature>
<comment type="function">
    <text evidence="11">Required for the insertion and/or proper folding and/or complex formation of integral membrane proteins into the membrane. Involved in integration of membrane proteins that insert both dependently and independently of the Sec translocase complex, as well as at least some lipoproteins. Aids folding of multispanning membrane proteins.</text>
</comment>
<keyword evidence="5" id="KW-1003">Cell membrane</keyword>
<evidence type="ECO:0000256" key="11">
    <source>
        <dbReference type="ARBA" id="ARBA00025034"/>
    </source>
</evidence>
<name>A0A4U2YSH8_9ACTN</name>
<dbReference type="PANTHER" id="PTHR12428">
    <property type="entry name" value="OXA1"/>
    <property type="match status" value="1"/>
</dbReference>
<evidence type="ECO:0000256" key="18">
    <source>
        <dbReference type="SAM" id="Phobius"/>
    </source>
</evidence>
<accession>A0A4U2YSH8</accession>
<evidence type="ECO:0000256" key="9">
    <source>
        <dbReference type="ARBA" id="ARBA00023136"/>
    </source>
</evidence>
<feature type="compositionally biased region" description="Basic residues" evidence="17">
    <location>
        <begin position="313"/>
        <end position="325"/>
    </location>
</feature>
<feature type="compositionally biased region" description="Basic and acidic residues" evidence="17">
    <location>
        <begin position="269"/>
        <end position="280"/>
    </location>
</feature>
<evidence type="ECO:0000256" key="2">
    <source>
        <dbReference type="ARBA" id="ARBA00010527"/>
    </source>
</evidence>
<evidence type="ECO:0000256" key="17">
    <source>
        <dbReference type="SAM" id="MobiDB-lite"/>
    </source>
</evidence>
<evidence type="ECO:0000256" key="10">
    <source>
        <dbReference type="ARBA" id="ARBA00023186"/>
    </source>
</evidence>
<dbReference type="GO" id="GO:0005886">
    <property type="term" value="C:plasma membrane"/>
    <property type="evidence" value="ECO:0007669"/>
    <property type="project" value="UniProtKB-SubCell"/>
</dbReference>
<dbReference type="PANTHER" id="PTHR12428:SF65">
    <property type="entry name" value="CYTOCHROME C OXIDASE ASSEMBLY PROTEIN COX18, MITOCHONDRIAL"/>
    <property type="match status" value="1"/>
</dbReference>
<dbReference type="InterPro" id="IPR047196">
    <property type="entry name" value="YidC_ALB_C"/>
</dbReference>
<evidence type="ECO:0000256" key="7">
    <source>
        <dbReference type="ARBA" id="ARBA00022927"/>
    </source>
</evidence>
<keyword evidence="10" id="KW-0143">Chaperone</keyword>
<evidence type="ECO:0000313" key="21">
    <source>
        <dbReference type="Proteomes" id="UP000307808"/>
    </source>
</evidence>
<evidence type="ECO:0000256" key="4">
    <source>
        <dbReference type="ARBA" id="ARBA00022448"/>
    </source>
</evidence>
<keyword evidence="7" id="KW-0653">Protein transport</keyword>
<keyword evidence="8 18" id="KW-1133">Transmembrane helix</keyword>
<sequence length="325" mass="35946">MFDFFGAIGSAIMTPLYYIVSVVLVGFHSLFSLVLPKDGGAAWVLSIIGLTLVIRAALIPLFVKQIKSSRNMQLLQPKVRELQKKYGHDRERLAQETMNLYKDAGTNPFASCLPILVQMPIFLALFRMLDQASRNGEGRGVLSDELASQFGRAEIFGVVPISETFWENATGGGSIAVIIVAIVLVLAMTGTTFMTQRQLMAKNMPAEALSGPYAQQQKMLLYVLPLVFGISGVAFPIGVLIYWTVSNLWTMGQQFYVIRNNPAPGTPAEKAKQERDAAKEARRRARRGEPEPVATEVVEVQPESSTKPSARQQPKRKTRSQRKKS</sequence>
<evidence type="ECO:0000256" key="12">
    <source>
        <dbReference type="ARBA" id="ARBA00026028"/>
    </source>
</evidence>
<keyword evidence="4" id="KW-0813">Transport</keyword>
<keyword evidence="6 16" id="KW-0812">Transmembrane</keyword>
<dbReference type="CDD" id="cd20070">
    <property type="entry name" value="5TM_YidC_Alb3"/>
    <property type="match status" value="1"/>
</dbReference>
<evidence type="ECO:0000256" key="5">
    <source>
        <dbReference type="ARBA" id="ARBA00022475"/>
    </source>
</evidence>
<proteinExistence type="inferred from homology"/>
<dbReference type="InterPro" id="IPR028055">
    <property type="entry name" value="YidC/Oxa/ALB_C"/>
</dbReference>
<comment type="similarity">
    <text evidence="2">Belongs to the OXA1/ALB3/YidC family. Type 1 subfamily.</text>
</comment>
<feature type="domain" description="Membrane insertase YidC/Oxa/ALB C-terminal" evidence="19">
    <location>
        <begin position="43"/>
        <end position="258"/>
    </location>
</feature>
<dbReference type="NCBIfam" id="TIGR03592">
    <property type="entry name" value="yidC_oxa1_cterm"/>
    <property type="match status" value="1"/>
</dbReference>
<dbReference type="AlphaFoldDB" id="A0A4U2YSH8"/>
<evidence type="ECO:0000256" key="6">
    <source>
        <dbReference type="ARBA" id="ARBA00022692"/>
    </source>
</evidence>
<evidence type="ECO:0000256" key="1">
    <source>
        <dbReference type="ARBA" id="ARBA00004651"/>
    </source>
</evidence>
<feature type="transmembrane region" description="Helical" evidence="18">
    <location>
        <begin position="108"/>
        <end position="129"/>
    </location>
</feature>
<evidence type="ECO:0000256" key="8">
    <source>
        <dbReference type="ARBA" id="ARBA00022989"/>
    </source>
</evidence>
<gene>
    <name evidence="20" type="primary">yidC</name>
    <name evidence="20" type="ORF">FC770_02725</name>
</gene>
<evidence type="ECO:0000313" key="20">
    <source>
        <dbReference type="EMBL" id="TKI64100.1"/>
    </source>
</evidence>
<comment type="subcellular location">
    <subcellularLocation>
        <location evidence="1">Cell membrane</location>
        <topology evidence="1">Multi-pass membrane protein</topology>
    </subcellularLocation>
    <subcellularLocation>
        <location evidence="16">Membrane</location>
        <topology evidence="16">Multi-pass membrane protein</topology>
    </subcellularLocation>
</comment>
<dbReference type="GO" id="GO:0015031">
    <property type="term" value="P:protein transport"/>
    <property type="evidence" value="ECO:0007669"/>
    <property type="project" value="UniProtKB-KW"/>
</dbReference>